<dbReference type="Gene3D" id="1.10.418.10">
    <property type="entry name" value="Calponin-like domain"/>
    <property type="match status" value="1"/>
</dbReference>
<dbReference type="OrthoDB" id="193300at2759"/>
<dbReference type="InterPro" id="IPR010441">
    <property type="entry name" value="CH_2"/>
</dbReference>
<feature type="non-terminal residue" evidence="2">
    <location>
        <position position="80"/>
    </location>
</feature>
<dbReference type="PANTHER" id="PTHR12509:SF14">
    <property type="entry name" value="SPERM FLAGELLAR 1 LIKE"/>
    <property type="match status" value="1"/>
</dbReference>
<dbReference type="GO" id="GO:0008017">
    <property type="term" value="F:microtubule binding"/>
    <property type="evidence" value="ECO:0007669"/>
    <property type="project" value="TreeGrafter"/>
</dbReference>
<dbReference type="PANTHER" id="PTHR12509">
    <property type="entry name" value="SPERMATOGENESIS-ASSOCIATED 4-RELATED"/>
    <property type="match status" value="1"/>
</dbReference>
<dbReference type="InterPro" id="IPR036872">
    <property type="entry name" value="CH_dom_sf"/>
</dbReference>
<proteinExistence type="predicted"/>
<feature type="non-terminal residue" evidence="2">
    <location>
        <position position="1"/>
    </location>
</feature>
<dbReference type="GO" id="GO:0005930">
    <property type="term" value="C:axoneme"/>
    <property type="evidence" value="ECO:0007669"/>
    <property type="project" value="TreeGrafter"/>
</dbReference>
<dbReference type="Proteomes" id="UP000586704">
    <property type="component" value="Unassembled WGS sequence"/>
</dbReference>
<dbReference type="EMBL" id="VYZU01063703">
    <property type="protein sequence ID" value="NXY88369.1"/>
    <property type="molecule type" value="Genomic_DNA"/>
</dbReference>
<evidence type="ECO:0000313" key="3">
    <source>
        <dbReference type="Proteomes" id="UP000586704"/>
    </source>
</evidence>
<dbReference type="Pfam" id="PF06294">
    <property type="entry name" value="CH_2"/>
    <property type="match status" value="1"/>
</dbReference>
<feature type="domain" description="CH-like" evidence="1">
    <location>
        <begin position="2"/>
        <end position="59"/>
    </location>
</feature>
<dbReference type="AlphaFoldDB" id="A0A7L4NEF7"/>
<accession>A0A7L4NEF7</accession>
<dbReference type="GO" id="GO:0051493">
    <property type="term" value="P:regulation of cytoskeleton organization"/>
    <property type="evidence" value="ECO:0007669"/>
    <property type="project" value="TreeGrafter"/>
</dbReference>
<sequence>MVQLHSYVPANSTPQKLANWGHLNRKVLSRLGCCLRDEGIQRVVQSRPGAAEQVLLLLRQRIQERLVQNKQVPSPGQVSG</sequence>
<protein>
    <submittedName>
        <fullName evidence="2">SPEF1 protein</fullName>
    </submittedName>
</protein>
<organism evidence="2 3">
    <name type="scientific">Ceyx cyanopectus</name>
    <name type="common">Indigo-banded kingfisher</name>
    <dbReference type="NCBI Taxonomy" id="390723"/>
    <lineage>
        <taxon>Eukaryota</taxon>
        <taxon>Metazoa</taxon>
        <taxon>Chordata</taxon>
        <taxon>Craniata</taxon>
        <taxon>Vertebrata</taxon>
        <taxon>Euteleostomi</taxon>
        <taxon>Archelosauria</taxon>
        <taxon>Archosauria</taxon>
        <taxon>Dinosauria</taxon>
        <taxon>Saurischia</taxon>
        <taxon>Theropoda</taxon>
        <taxon>Coelurosauria</taxon>
        <taxon>Aves</taxon>
        <taxon>Neognathae</taxon>
        <taxon>Neoaves</taxon>
        <taxon>Telluraves</taxon>
        <taxon>Coraciimorphae</taxon>
        <taxon>Coraciiformes</taxon>
        <taxon>Alcedinidae</taxon>
        <taxon>Ceyx</taxon>
    </lineage>
</organism>
<evidence type="ECO:0000259" key="1">
    <source>
        <dbReference type="Pfam" id="PF06294"/>
    </source>
</evidence>
<comment type="caution">
    <text evidence="2">The sequence shown here is derived from an EMBL/GenBank/DDBJ whole genome shotgun (WGS) entry which is preliminary data.</text>
</comment>
<evidence type="ECO:0000313" key="2">
    <source>
        <dbReference type="EMBL" id="NXY88369.1"/>
    </source>
</evidence>
<dbReference type="InterPro" id="IPR052111">
    <property type="entry name" value="Spermatogenesis_Ciliary_MAP"/>
</dbReference>
<reference evidence="2 3" key="1">
    <citation type="submission" date="2020-02" db="EMBL/GenBank/DDBJ databases">
        <title>Bird 10,000 Genomes (B10K) Project - Family phase.</title>
        <authorList>
            <person name="Zhang G."/>
        </authorList>
    </citation>
    <scope>NUCLEOTIDE SEQUENCE [LARGE SCALE GENOMIC DNA]</scope>
    <source>
        <strain evidence="2">B10K-DU-013-51</strain>
        <tissue evidence="2">Mixed tissue sample</tissue>
    </source>
</reference>
<keyword evidence="3" id="KW-1185">Reference proteome</keyword>
<name>A0A7L4NEF7_9AVES</name>
<gene>
    <name evidence="2" type="primary">Spef1</name>
    <name evidence="2" type="ORF">CEYCYA_R08069</name>
</gene>